<evidence type="ECO:0000256" key="1">
    <source>
        <dbReference type="SAM" id="Phobius"/>
    </source>
</evidence>
<protein>
    <submittedName>
        <fullName evidence="2">Uncharacterized protein</fullName>
    </submittedName>
</protein>
<gene>
    <name evidence="2" type="ORF">METZ01_LOCUS183329</name>
</gene>
<dbReference type="EMBL" id="UINC01036464">
    <property type="protein sequence ID" value="SVB30475.1"/>
    <property type="molecule type" value="Genomic_DNA"/>
</dbReference>
<organism evidence="2">
    <name type="scientific">marine metagenome</name>
    <dbReference type="NCBI Taxonomy" id="408172"/>
    <lineage>
        <taxon>unclassified sequences</taxon>
        <taxon>metagenomes</taxon>
        <taxon>ecological metagenomes</taxon>
    </lineage>
</organism>
<dbReference type="AlphaFoldDB" id="A0A382CWN7"/>
<feature type="non-terminal residue" evidence="2">
    <location>
        <position position="1"/>
    </location>
</feature>
<sequence>VAGQMPICHVLRIDNTVPLWLVYSICYGLVAWLSEGLPIY</sequence>
<keyword evidence="1" id="KW-1133">Transmembrane helix</keyword>
<name>A0A382CWN7_9ZZZZ</name>
<proteinExistence type="predicted"/>
<reference evidence="2" key="1">
    <citation type="submission" date="2018-05" db="EMBL/GenBank/DDBJ databases">
        <authorList>
            <person name="Lanie J.A."/>
            <person name="Ng W.-L."/>
            <person name="Kazmierczak K.M."/>
            <person name="Andrzejewski T.M."/>
            <person name="Davidsen T.M."/>
            <person name="Wayne K.J."/>
            <person name="Tettelin H."/>
            <person name="Glass J.I."/>
            <person name="Rusch D."/>
            <person name="Podicherti R."/>
            <person name="Tsui H.-C.T."/>
            <person name="Winkler M.E."/>
        </authorList>
    </citation>
    <scope>NUCLEOTIDE SEQUENCE</scope>
</reference>
<accession>A0A382CWN7</accession>
<keyword evidence="1" id="KW-0812">Transmembrane</keyword>
<evidence type="ECO:0000313" key="2">
    <source>
        <dbReference type="EMBL" id="SVB30475.1"/>
    </source>
</evidence>
<feature type="transmembrane region" description="Helical" evidence="1">
    <location>
        <begin position="20"/>
        <end position="39"/>
    </location>
</feature>
<keyword evidence="1" id="KW-0472">Membrane</keyword>